<reference evidence="2 3" key="1">
    <citation type="journal article" date="2011" name="PLoS Pathog.">
        <title>Genomic and proteomic analyses of the fungus Arthrobotrys oligospora provide insights into nematode-trap formation.</title>
        <authorList>
            <person name="Yang J."/>
            <person name="Wang L."/>
            <person name="Ji X."/>
            <person name="Feng Y."/>
            <person name="Li X."/>
            <person name="Zou C."/>
            <person name="Xu J."/>
            <person name="Ren Y."/>
            <person name="Mi Q."/>
            <person name="Wu J."/>
            <person name="Liu S."/>
            <person name="Liu Y."/>
            <person name="Huang X."/>
            <person name="Wang H."/>
            <person name="Niu X."/>
            <person name="Li J."/>
            <person name="Liang L."/>
            <person name="Luo Y."/>
            <person name="Ji K."/>
            <person name="Zhou W."/>
            <person name="Yu Z."/>
            <person name="Li G."/>
            <person name="Liu Y."/>
            <person name="Li L."/>
            <person name="Qiao M."/>
            <person name="Feng L."/>
            <person name="Zhang K.-Q."/>
        </authorList>
    </citation>
    <scope>NUCLEOTIDE SEQUENCE [LARGE SCALE GENOMIC DNA]</scope>
    <source>
        <strain evidence="3">ATCC 24927 / CBS 115.81 / DSM 1491</strain>
    </source>
</reference>
<sequence length="100" mass="10668">MGISGTCRIKSTSRRRGKIGSVSSTAKAEAQAQAQAPMAESGQSPTFHQLFACGLSASREASDNKTLLNPACHRDVRSKIKVNPGLRPEERQALFAQVQG</sequence>
<dbReference type="EMBL" id="ADOT01000133">
    <property type="protein sequence ID" value="EGX49546.1"/>
    <property type="molecule type" value="Genomic_DNA"/>
</dbReference>
<evidence type="ECO:0000256" key="1">
    <source>
        <dbReference type="SAM" id="MobiDB-lite"/>
    </source>
</evidence>
<proteinExistence type="predicted"/>
<dbReference type="HOGENOM" id="CLU_2305409_0_0_1"/>
<dbReference type="AlphaFoldDB" id="G1XAT8"/>
<keyword evidence="3" id="KW-1185">Reference proteome</keyword>
<organism evidence="2 3">
    <name type="scientific">Arthrobotrys oligospora (strain ATCC 24927 / CBS 115.81 / DSM 1491)</name>
    <name type="common">Nematode-trapping fungus</name>
    <name type="synonym">Didymozoophaga oligospora</name>
    <dbReference type="NCBI Taxonomy" id="756982"/>
    <lineage>
        <taxon>Eukaryota</taxon>
        <taxon>Fungi</taxon>
        <taxon>Dikarya</taxon>
        <taxon>Ascomycota</taxon>
        <taxon>Pezizomycotina</taxon>
        <taxon>Orbiliomycetes</taxon>
        <taxon>Orbiliales</taxon>
        <taxon>Orbiliaceae</taxon>
        <taxon>Orbilia</taxon>
        <taxon>Orbilia oligospora</taxon>
    </lineage>
</organism>
<gene>
    <name evidence="2" type="ORF">AOL_s00078g35</name>
</gene>
<accession>G1XAT8</accession>
<evidence type="ECO:0000313" key="2">
    <source>
        <dbReference type="EMBL" id="EGX49546.1"/>
    </source>
</evidence>
<dbReference type="RefSeq" id="XP_011121600.1">
    <property type="nucleotide sequence ID" value="XM_011123298.1"/>
</dbReference>
<feature type="region of interest" description="Disordered" evidence="1">
    <location>
        <begin position="1"/>
        <end position="43"/>
    </location>
</feature>
<evidence type="ECO:0000313" key="3">
    <source>
        <dbReference type="Proteomes" id="UP000008784"/>
    </source>
</evidence>
<dbReference type="InParanoid" id="G1XAT8"/>
<dbReference type="GeneID" id="22892829"/>
<feature type="compositionally biased region" description="Low complexity" evidence="1">
    <location>
        <begin position="26"/>
        <end position="39"/>
    </location>
</feature>
<name>G1XAT8_ARTOA</name>
<comment type="caution">
    <text evidence="2">The sequence shown here is derived from an EMBL/GenBank/DDBJ whole genome shotgun (WGS) entry which is preliminary data.</text>
</comment>
<dbReference type="Proteomes" id="UP000008784">
    <property type="component" value="Unassembled WGS sequence"/>
</dbReference>
<protein>
    <submittedName>
        <fullName evidence="2">Uncharacterized protein</fullName>
    </submittedName>
</protein>